<feature type="transmembrane region" description="Helical" evidence="5">
    <location>
        <begin position="21"/>
        <end position="37"/>
    </location>
</feature>
<keyword evidence="3 5" id="KW-1133">Transmembrane helix</keyword>
<dbReference type="CDD" id="cd16914">
    <property type="entry name" value="EcfT"/>
    <property type="match status" value="1"/>
</dbReference>
<protein>
    <submittedName>
        <fullName evidence="6">Cobalt transport protein</fullName>
    </submittedName>
</protein>
<evidence type="ECO:0000256" key="4">
    <source>
        <dbReference type="ARBA" id="ARBA00023136"/>
    </source>
</evidence>
<feature type="transmembrane region" description="Helical" evidence="5">
    <location>
        <begin position="105"/>
        <end position="125"/>
    </location>
</feature>
<dbReference type="AlphaFoldDB" id="A0A261FS20"/>
<sequence>MAQGINTFVERGTVIERLNPLTKVAAVFAFGLAALIWPDPWLGLALIVVVFVIAFVAKIGPSFTKIMVGFGIPITVMLMFIQGLYSPRNRTVIADFGFAQLGLEGVMYAAKIIVVVMVFLGSFTIMNSTTYVGKLVAALTGTGVNAKVGYLVLASLNVVPQMQRRMAVIQEAQSARGLDVGGSLIDRVKASLPLLGPVVMSSLTDAQERGMTLETRGFGIKGVRQTSYVQVERTRADRVVRIALAVFFIAVVVVSALAYAGVVTLPGDLTGGSR</sequence>
<keyword evidence="4 5" id="KW-0472">Membrane</keyword>
<keyword evidence="2 5" id="KW-0812">Transmembrane</keyword>
<comment type="subcellular location">
    <subcellularLocation>
        <location evidence="1">Membrane</location>
        <topology evidence="1">Multi-pass membrane protein</topology>
    </subcellularLocation>
</comment>
<feature type="transmembrane region" description="Helical" evidence="5">
    <location>
        <begin position="43"/>
        <end position="59"/>
    </location>
</feature>
<organism evidence="6 7">
    <name type="scientific">Bifidobacterium lemurum</name>
    <dbReference type="NCBI Taxonomy" id="1603886"/>
    <lineage>
        <taxon>Bacteria</taxon>
        <taxon>Bacillati</taxon>
        <taxon>Actinomycetota</taxon>
        <taxon>Actinomycetes</taxon>
        <taxon>Bifidobacteriales</taxon>
        <taxon>Bifidobacteriaceae</taxon>
        <taxon>Bifidobacterium</taxon>
    </lineage>
</organism>
<accession>A0A261FS20</accession>
<dbReference type="PANTHER" id="PTHR33514:SF13">
    <property type="entry name" value="PROTEIN ABCI12, CHLOROPLASTIC"/>
    <property type="match status" value="1"/>
</dbReference>
<dbReference type="OrthoDB" id="166227at2"/>
<dbReference type="PANTHER" id="PTHR33514">
    <property type="entry name" value="PROTEIN ABCI12, CHLOROPLASTIC"/>
    <property type="match status" value="1"/>
</dbReference>
<proteinExistence type="predicted"/>
<name>A0A261FS20_9BIFI</name>
<reference evidence="6 7" key="1">
    <citation type="journal article" date="2017" name="BMC Genomics">
        <title>Comparative genomic and phylogenomic analyses of the Bifidobacteriaceae family.</title>
        <authorList>
            <person name="Lugli G.A."/>
            <person name="Milani C."/>
            <person name="Turroni F."/>
            <person name="Duranti S."/>
            <person name="Mancabelli L."/>
            <person name="Mangifesta M."/>
            <person name="Ferrario C."/>
            <person name="Modesto M."/>
            <person name="Mattarelli P."/>
            <person name="Jiri K."/>
            <person name="van Sinderen D."/>
            <person name="Ventura M."/>
        </authorList>
    </citation>
    <scope>NUCLEOTIDE SEQUENCE [LARGE SCALE GENOMIC DNA]</scope>
    <source>
        <strain evidence="6 7">DSM 28807</strain>
    </source>
</reference>
<evidence type="ECO:0000256" key="3">
    <source>
        <dbReference type="ARBA" id="ARBA00022989"/>
    </source>
</evidence>
<gene>
    <name evidence="6" type="ORF">BLEM_1256</name>
</gene>
<dbReference type="Pfam" id="PF02361">
    <property type="entry name" value="CbiQ"/>
    <property type="match status" value="1"/>
</dbReference>
<dbReference type="GO" id="GO:0005886">
    <property type="term" value="C:plasma membrane"/>
    <property type="evidence" value="ECO:0007669"/>
    <property type="project" value="UniProtKB-ARBA"/>
</dbReference>
<evidence type="ECO:0000256" key="1">
    <source>
        <dbReference type="ARBA" id="ARBA00004141"/>
    </source>
</evidence>
<dbReference type="Proteomes" id="UP000216352">
    <property type="component" value="Unassembled WGS sequence"/>
</dbReference>
<feature type="transmembrane region" description="Helical" evidence="5">
    <location>
        <begin position="242"/>
        <end position="265"/>
    </location>
</feature>
<dbReference type="InterPro" id="IPR003339">
    <property type="entry name" value="ABC/ECF_trnsptr_transmembrane"/>
</dbReference>
<feature type="transmembrane region" description="Helical" evidence="5">
    <location>
        <begin position="66"/>
        <end position="85"/>
    </location>
</feature>
<dbReference type="RefSeq" id="WP_072726957.1">
    <property type="nucleotide sequence ID" value="NZ_BDIS01000028.1"/>
</dbReference>
<evidence type="ECO:0000313" key="6">
    <source>
        <dbReference type="EMBL" id="OZG61947.1"/>
    </source>
</evidence>
<keyword evidence="7" id="KW-1185">Reference proteome</keyword>
<evidence type="ECO:0000313" key="7">
    <source>
        <dbReference type="Proteomes" id="UP000216352"/>
    </source>
</evidence>
<dbReference type="STRING" id="1603886.GCA_001895165_02118"/>
<dbReference type="EMBL" id="MWWX01000007">
    <property type="protein sequence ID" value="OZG61947.1"/>
    <property type="molecule type" value="Genomic_DNA"/>
</dbReference>
<comment type="caution">
    <text evidence="6">The sequence shown here is derived from an EMBL/GenBank/DDBJ whole genome shotgun (WGS) entry which is preliminary data.</text>
</comment>
<evidence type="ECO:0000256" key="5">
    <source>
        <dbReference type="SAM" id="Phobius"/>
    </source>
</evidence>
<evidence type="ECO:0000256" key="2">
    <source>
        <dbReference type="ARBA" id="ARBA00022692"/>
    </source>
</evidence>